<dbReference type="GO" id="GO:0000287">
    <property type="term" value="F:magnesium ion binding"/>
    <property type="evidence" value="ECO:0007669"/>
    <property type="project" value="TreeGrafter"/>
</dbReference>
<dbReference type="SFLD" id="SFLDG01140">
    <property type="entry name" value="C2.B:_Phosphomannomutase_and_P"/>
    <property type="match status" value="1"/>
</dbReference>
<dbReference type="GO" id="GO:0005829">
    <property type="term" value="C:cytosol"/>
    <property type="evidence" value="ECO:0007669"/>
    <property type="project" value="TreeGrafter"/>
</dbReference>
<sequence>MIKLFAIDLDGTTLDNQSRLDNKVIEALKKLDENGIKFVFTSGRAKPSVDYLTSLTGFDNPTVANNGAIASINRENIIYENYLTYKNIEKLIEFCENYKLLYQFYDHDTYYSNRVCPERFSHLKKKSDYGMNYQVNFSFSANPLNEIKNRNSNVLKFQIFPKEYNKLSKDRIIEEIRKFNKNLYITSSNDKVIEIMQKNVSKYQAICEVSDYLGINRDEIAAIGDQDNDIPMLKLAKLSFAVENAIDEVKEIADVIVGSNDEFGIVEAIDIVIKRNKDV</sequence>
<dbReference type="SFLD" id="SFLDG01144">
    <property type="entry name" value="C2.B.4:_PGP_Like"/>
    <property type="match status" value="1"/>
</dbReference>
<keyword evidence="2" id="KW-1185">Reference proteome</keyword>
<dbReference type="SUPFAM" id="SSF56784">
    <property type="entry name" value="HAD-like"/>
    <property type="match status" value="1"/>
</dbReference>
<dbReference type="NCBIfam" id="TIGR01484">
    <property type="entry name" value="HAD-SF-IIB"/>
    <property type="match status" value="1"/>
</dbReference>
<gene>
    <name evidence="1" type="ORF">FYJ26_00790</name>
</gene>
<name>A0A6N7VSF2_9FIRM</name>
<dbReference type="NCBIfam" id="TIGR00099">
    <property type="entry name" value="Cof-subfamily"/>
    <property type="match status" value="1"/>
</dbReference>
<dbReference type="InterPro" id="IPR023214">
    <property type="entry name" value="HAD_sf"/>
</dbReference>
<dbReference type="GO" id="GO:0016791">
    <property type="term" value="F:phosphatase activity"/>
    <property type="evidence" value="ECO:0007669"/>
    <property type="project" value="TreeGrafter"/>
</dbReference>
<dbReference type="PANTHER" id="PTHR10000:SF8">
    <property type="entry name" value="HAD SUPERFAMILY HYDROLASE-LIKE, TYPE 3"/>
    <property type="match status" value="1"/>
</dbReference>
<dbReference type="AlphaFoldDB" id="A0A6N7VSF2"/>
<dbReference type="PANTHER" id="PTHR10000">
    <property type="entry name" value="PHOSPHOSERINE PHOSPHATASE"/>
    <property type="match status" value="1"/>
</dbReference>
<dbReference type="InterPro" id="IPR006379">
    <property type="entry name" value="HAD-SF_hydro_IIB"/>
</dbReference>
<dbReference type="EMBL" id="VULQ01000001">
    <property type="protein sequence ID" value="MSS76984.1"/>
    <property type="molecule type" value="Genomic_DNA"/>
</dbReference>
<protein>
    <submittedName>
        <fullName evidence="1">HAD family hydrolase</fullName>
    </submittedName>
</protein>
<proteinExistence type="predicted"/>
<dbReference type="RefSeq" id="WP_154538838.1">
    <property type="nucleotide sequence ID" value="NZ_VULQ01000001.1"/>
</dbReference>
<comment type="caution">
    <text evidence="1">The sequence shown here is derived from an EMBL/GenBank/DDBJ whole genome shotgun (WGS) entry which is preliminary data.</text>
</comment>
<keyword evidence="1" id="KW-0378">Hydrolase</keyword>
<dbReference type="SFLD" id="SFLDS00003">
    <property type="entry name" value="Haloacid_Dehalogenase"/>
    <property type="match status" value="1"/>
</dbReference>
<dbReference type="InterPro" id="IPR036412">
    <property type="entry name" value="HAD-like_sf"/>
</dbReference>
<organism evidence="1 2">
    <name type="scientific">Anaerococcus porci</name>
    <dbReference type="NCBI Taxonomy" id="2652269"/>
    <lineage>
        <taxon>Bacteria</taxon>
        <taxon>Bacillati</taxon>
        <taxon>Bacillota</taxon>
        <taxon>Tissierellia</taxon>
        <taxon>Tissierellales</taxon>
        <taxon>Peptoniphilaceae</taxon>
        <taxon>Anaerococcus</taxon>
    </lineage>
</organism>
<dbReference type="Gene3D" id="3.30.1240.10">
    <property type="match status" value="1"/>
</dbReference>
<dbReference type="CDD" id="cd07516">
    <property type="entry name" value="HAD_Pase"/>
    <property type="match status" value="1"/>
</dbReference>
<reference evidence="1 2" key="1">
    <citation type="submission" date="2019-08" db="EMBL/GenBank/DDBJ databases">
        <title>In-depth cultivation of the pig gut microbiome towards novel bacterial diversity and tailored functional studies.</title>
        <authorList>
            <person name="Wylensek D."/>
            <person name="Hitch T.C.A."/>
            <person name="Clavel T."/>
        </authorList>
    </citation>
    <scope>NUCLEOTIDE SEQUENCE [LARGE SCALE GENOMIC DNA]</scope>
    <source>
        <strain evidence="1 2">WCA-380-WT-2B</strain>
    </source>
</reference>
<dbReference type="Gene3D" id="3.40.50.1000">
    <property type="entry name" value="HAD superfamily/HAD-like"/>
    <property type="match status" value="1"/>
</dbReference>
<dbReference type="Pfam" id="PF08282">
    <property type="entry name" value="Hydrolase_3"/>
    <property type="match status" value="1"/>
</dbReference>
<evidence type="ECO:0000313" key="1">
    <source>
        <dbReference type="EMBL" id="MSS76984.1"/>
    </source>
</evidence>
<evidence type="ECO:0000313" key="2">
    <source>
        <dbReference type="Proteomes" id="UP000441925"/>
    </source>
</evidence>
<accession>A0A6N7VSF2</accession>
<dbReference type="InterPro" id="IPR000150">
    <property type="entry name" value="Cof"/>
</dbReference>
<dbReference type="Proteomes" id="UP000441925">
    <property type="component" value="Unassembled WGS sequence"/>
</dbReference>